<sequence>MDRRHRVMVAGMPQHLATARASILTPIALAAAGAVPEWIMILPAGPQLRAVDGRSWTIEDPDAVAAASMLDGLDLPIDWEHAQDHRAPKGEEAPAAGWIDRIEVRDGAQWAHVDWTEKGRRSIAGRDYRYISPTFLHDKAGRIARIIGAGLVNRPAFNSLPALAQQSTTTEDTMKSTLAALGLAETATEADATAAVTKLKTDLVAATASAQTPSLEKFVPRADYDQVLQRATAAEQKLTERDRSDLDARVTTLIDGAVAAGKIAPASKPHYVALAQKDFAQVEGLLATAPQIVKPSGLDDPGRTTPPAGTLDEVEKAMCRQLGLSEADYLKTKTAEAA</sequence>
<evidence type="ECO:0000313" key="2">
    <source>
        <dbReference type="Proteomes" id="UP000433050"/>
    </source>
</evidence>
<protein>
    <recommendedName>
        <fullName evidence="3">Mu-like prophage I protein</fullName>
    </recommendedName>
</protein>
<gene>
    <name evidence="1" type="ORF">STARVERO_04508</name>
</gene>
<reference evidence="1 2" key="1">
    <citation type="submission" date="2019-12" db="EMBL/GenBank/DDBJ databases">
        <authorList>
            <person name="Reyes-Prieto M."/>
        </authorList>
    </citation>
    <scope>NUCLEOTIDE SEQUENCE [LARGE SCALE GENOMIC DNA]</scope>
    <source>
        <strain evidence="1">HF14-78462</strain>
    </source>
</reference>
<dbReference type="EMBL" id="CACSAS010000032">
    <property type="protein sequence ID" value="CAA0129454.1"/>
    <property type="molecule type" value="Genomic_DNA"/>
</dbReference>
<accession>A0A5S9R6L6</accession>
<proteinExistence type="predicted"/>
<dbReference type="PIRSF" id="PIRSF016624">
    <property type="entry name" value="Mu_prophg_I"/>
    <property type="match status" value="1"/>
</dbReference>
<dbReference type="Pfam" id="PF10123">
    <property type="entry name" value="Mu-like_Pro"/>
    <property type="match status" value="1"/>
</dbReference>
<dbReference type="AlphaFoldDB" id="A0A5S9R6L6"/>
<dbReference type="Proteomes" id="UP000433050">
    <property type="component" value="Unassembled WGS sequence"/>
</dbReference>
<evidence type="ECO:0008006" key="3">
    <source>
        <dbReference type="Google" id="ProtNLM"/>
    </source>
</evidence>
<name>A0A5S9R6L6_9HYPH</name>
<organism evidence="1 2">
    <name type="scientific">Starkeya nomas</name>
    <dbReference type="NCBI Taxonomy" id="2666134"/>
    <lineage>
        <taxon>Bacteria</taxon>
        <taxon>Pseudomonadati</taxon>
        <taxon>Pseudomonadota</taxon>
        <taxon>Alphaproteobacteria</taxon>
        <taxon>Hyphomicrobiales</taxon>
        <taxon>Xanthobacteraceae</taxon>
        <taxon>Starkeya</taxon>
    </lineage>
</organism>
<evidence type="ECO:0000313" key="1">
    <source>
        <dbReference type="EMBL" id="CAA0129454.1"/>
    </source>
</evidence>
<keyword evidence="2" id="KW-1185">Reference proteome</keyword>
<dbReference type="InterPro" id="IPR012106">
    <property type="entry name" value="Phage_Mu_Gp1"/>
</dbReference>